<proteinExistence type="predicted"/>
<protein>
    <submittedName>
        <fullName evidence="2">Uncharacterized protein</fullName>
    </submittedName>
</protein>
<keyword evidence="3" id="KW-1185">Reference proteome</keyword>
<keyword evidence="1" id="KW-0812">Transmembrane</keyword>
<accession>A0A195CN07</accession>
<evidence type="ECO:0000313" key="3">
    <source>
        <dbReference type="Proteomes" id="UP000078542"/>
    </source>
</evidence>
<keyword evidence="1" id="KW-0472">Membrane</keyword>
<sequence length="124" mass="14343">MQNARIVGYISHPPKSRGITFGYCPSAADLPKVIMKYFVAIFLLALAAIAMAVETSEGGNIKESQDADVARDKRGFAHYSPYSYTAPYAYNTHNLPYAYSPYAYPYYNYRHYNYPYYNHHPYYY</sequence>
<reference evidence="2 3" key="1">
    <citation type="submission" date="2016-03" db="EMBL/GenBank/DDBJ databases">
        <title>Cyphomyrmex costatus WGS genome.</title>
        <authorList>
            <person name="Nygaard S."/>
            <person name="Hu H."/>
            <person name="Boomsma J."/>
            <person name="Zhang G."/>
        </authorList>
    </citation>
    <scope>NUCLEOTIDE SEQUENCE [LARGE SCALE GENOMIC DNA]</scope>
    <source>
        <strain evidence="2">MS0001</strain>
        <tissue evidence="2">Whole body</tissue>
    </source>
</reference>
<name>A0A195CN07_9HYME</name>
<dbReference type="AlphaFoldDB" id="A0A195CN07"/>
<dbReference type="Proteomes" id="UP000078542">
    <property type="component" value="Unassembled WGS sequence"/>
</dbReference>
<organism evidence="2 3">
    <name type="scientific">Cyphomyrmex costatus</name>
    <dbReference type="NCBI Taxonomy" id="456900"/>
    <lineage>
        <taxon>Eukaryota</taxon>
        <taxon>Metazoa</taxon>
        <taxon>Ecdysozoa</taxon>
        <taxon>Arthropoda</taxon>
        <taxon>Hexapoda</taxon>
        <taxon>Insecta</taxon>
        <taxon>Pterygota</taxon>
        <taxon>Neoptera</taxon>
        <taxon>Endopterygota</taxon>
        <taxon>Hymenoptera</taxon>
        <taxon>Apocrita</taxon>
        <taxon>Aculeata</taxon>
        <taxon>Formicoidea</taxon>
        <taxon>Formicidae</taxon>
        <taxon>Myrmicinae</taxon>
        <taxon>Cyphomyrmex</taxon>
    </lineage>
</organism>
<keyword evidence="1" id="KW-1133">Transmembrane helix</keyword>
<evidence type="ECO:0000256" key="1">
    <source>
        <dbReference type="SAM" id="Phobius"/>
    </source>
</evidence>
<evidence type="ECO:0000313" key="2">
    <source>
        <dbReference type="EMBL" id="KYN02093.1"/>
    </source>
</evidence>
<dbReference type="EMBL" id="KQ977532">
    <property type="protein sequence ID" value="KYN02093.1"/>
    <property type="molecule type" value="Genomic_DNA"/>
</dbReference>
<feature type="transmembrane region" description="Helical" evidence="1">
    <location>
        <begin position="34"/>
        <end position="53"/>
    </location>
</feature>
<gene>
    <name evidence="2" type="ORF">ALC62_07083</name>
</gene>